<keyword evidence="1" id="KW-0472">Membrane</keyword>
<name>A0A1W0BMJ8_9NOCA</name>
<evidence type="ECO:0000313" key="3">
    <source>
        <dbReference type="Proteomes" id="UP000188836"/>
    </source>
</evidence>
<protein>
    <submittedName>
        <fullName evidence="2">Uncharacterized protein</fullName>
    </submittedName>
</protein>
<comment type="caution">
    <text evidence="2">The sequence shown here is derived from an EMBL/GenBank/DDBJ whole genome shotgun (WGS) entry which is preliminary data.</text>
</comment>
<gene>
    <name evidence="2" type="ORF">B0T46_03170</name>
</gene>
<reference evidence="2 3" key="1">
    <citation type="journal article" date="2016" name="Antonie Van Leeuwenhoek">
        <title>Nocardia donostiensis sp. nov., isolated from human respiratory specimens.</title>
        <authorList>
            <person name="Ercibengoa M."/>
            <person name="Bell M."/>
            <person name="Marimon J.M."/>
            <person name="Humrighouse B."/>
            <person name="Klenk H.P."/>
            <person name="Potter G."/>
            <person name="Perez-Trallero E."/>
        </authorList>
    </citation>
    <scope>NUCLEOTIDE SEQUENCE [LARGE SCALE GENOMIC DNA]</scope>
    <source>
        <strain evidence="2 3">X1655</strain>
    </source>
</reference>
<evidence type="ECO:0000256" key="1">
    <source>
        <dbReference type="SAM" id="Phobius"/>
    </source>
</evidence>
<keyword evidence="1" id="KW-1133">Transmembrane helix</keyword>
<keyword evidence="1" id="KW-0812">Transmembrane</keyword>
<evidence type="ECO:0000313" key="2">
    <source>
        <dbReference type="EMBL" id="ONM50327.1"/>
    </source>
</evidence>
<accession>A0A1W0BMJ8</accession>
<feature type="transmembrane region" description="Helical" evidence="1">
    <location>
        <begin position="107"/>
        <end position="124"/>
    </location>
</feature>
<dbReference type="OrthoDB" id="5738083at2"/>
<proteinExistence type="predicted"/>
<feature type="transmembrane region" description="Helical" evidence="1">
    <location>
        <begin position="77"/>
        <end position="95"/>
    </location>
</feature>
<dbReference type="RefSeq" id="WP_077115145.1">
    <property type="nucleotide sequence ID" value="NZ_LOKT01000004.1"/>
</dbReference>
<sequence>MTNRQGIPLGRLVGVATVLGATMMLVFGVWMRVDPAGFARWANWPNHVHFLHDAGVFQIGIGLMMLCALWCRDPVMVVLVGFVFTNTFHAVNHALDGHLGGNSSDPWGLGVVSVLAAAGLIVRWRQLRVRGAGRGRVEVGE</sequence>
<dbReference type="EMBL" id="MUMY01000002">
    <property type="protein sequence ID" value="ONM50327.1"/>
    <property type="molecule type" value="Genomic_DNA"/>
</dbReference>
<dbReference type="Proteomes" id="UP000188836">
    <property type="component" value="Unassembled WGS sequence"/>
</dbReference>
<feature type="transmembrane region" description="Helical" evidence="1">
    <location>
        <begin position="50"/>
        <end position="70"/>
    </location>
</feature>
<organism evidence="2 3">
    <name type="scientific">Nocardia donostiensis</name>
    <dbReference type="NCBI Taxonomy" id="1538463"/>
    <lineage>
        <taxon>Bacteria</taxon>
        <taxon>Bacillati</taxon>
        <taxon>Actinomycetota</taxon>
        <taxon>Actinomycetes</taxon>
        <taxon>Mycobacteriales</taxon>
        <taxon>Nocardiaceae</taxon>
        <taxon>Nocardia</taxon>
    </lineage>
</organism>
<feature type="transmembrane region" description="Helical" evidence="1">
    <location>
        <begin position="12"/>
        <end position="30"/>
    </location>
</feature>
<keyword evidence="3" id="KW-1185">Reference proteome</keyword>
<dbReference type="AlphaFoldDB" id="A0A1W0BMJ8"/>